<dbReference type="BioCyc" id="SESP1179773:BN6_RS02495-MONOMER"/>
<gene>
    <name evidence="2" type="ordered locus">BN6_05040</name>
</gene>
<evidence type="ECO:0000256" key="1">
    <source>
        <dbReference type="SAM" id="SignalP"/>
    </source>
</evidence>
<dbReference type="AlphaFoldDB" id="K0JNV3"/>
<dbReference type="Proteomes" id="UP000006281">
    <property type="component" value="Chromosome"/>
</dbReference>
<feature type="chain" id="PRO_5003834313" evidence="1">
    <location>
        <begin position="28"/>
        <end position="88"/>
    </location>
</feature>
<evidence type="ECO:0000313" key="2">
    <source>
        <dbReference type="EMBL" id="CCH27835.1"/>
    </source>
</evidence>
<dbReference type="HOGENOM" id="CLU_183804_0_0_11"/>
<dbReference type="EMBL" id="HE804045">
    <property type="protein sequence ID" value="CCH27835.1"/>
    <property type="molecule type" value="Genomic_DNA"/>
</dbReference>
<feature type="signal peptide" evidence="1">
    <location>
        <begin position="1"/>
        <end position="27"/>
    </location>
</feature>
<sequence>MSIIRRALLIVPATVAAFAFSGGLAQADTIIIFGDDNDVTNTHTTNNLTWIDDSFNDISTVDVDVDGNPDWWGHGDDGHDWGGLGVDD</sequence>
<keyword evidence="3" id="KW-1185">Reference proteome</keyword>
<dbReference type="PATRIC" id="fig|1179773.3.peg.514"/>
<dbReference type="KEGG" id="sesp:BN6_05040"/>
<proteinExistence type="predicted"/>
<protein>
    <submittedName>
        <fullName evidence="2">Putative secreted protein</fullName>
    </submittedName>
</protein>
<name>K0JNV3_SACES</name>
<accession>K0JNV3</accession>
<keyword evidence="1" id="KW-0732">Signal</keyword>
<reference evidence="2 3" key="1">
    <citation type="journal article" date="2012" name="BMC Genomics">
        <title>Complete genome sequence of Saccharothrix espanaensis DSM 44229T and comparison to the other completely sequenced Pseudonocardiaceae.</title>
        <authorList>
            <person name="Strobel T."/>
            <person name="Al-Dilaimi A."/>
            <person name="Blom J."/>
            <person name="Gessner A."/>
            <person name="Kalinowski J."/>
            <person name="Luzhetska M."/>
            <person name="Puhler A."/>
            <person name="Szczepanowski R."/>
            <person name="Bechthold A."/>
            <person name="Ruckert C."/>
        </authorList>
    </citation>
    <scope>NUCLEOTIDE SEQUENCE [LARGE SCALE GENOMIC DNA]</scope>
    <source>
        <strain evidence="3">ATCC 51144 / DSM 44229 / JCM 9112 / NBRC 15066 / NRRL 15764</strain>
    </source>
</reference>
<organism evidence="2 3">
    <name type="scientific">Saccharothrix espanaensis (strain ATCC 51144 / DSM 44229 / JCM 9112 / NBRC 15066 / NRRL 15764)</name>
    <dbReference type="NCBI Taxonomy" id="1179773"/>
    <lineage>
        <taxon>Bacteria</taxon>
        <taxon>Bacillati</taxon>
        <taxon>Actinomycetota</taxon>
        <taxon>Actinomycetes</taxon>
        <taxon>Pseudonocardiales</taxon>
        <taxon>Pseudonocardiaceae</taxon>
        <taxon>Saccharothrix</taxon>
    </lineage>
</organism>
<dbReference type="RefSeq" id="WP_015097949.1">
    <property type="nucleotide sequence ID" value="NC_019673.1"/>
</dbReference>
<evidence type="ECO:0000313" key="3">
    <source>
        <dbReference type="Proteomes" id="UP000006281"/>
    </source>
</evidence>